<protein>
    <submittedName>
        <fullName evidence="2">Uncharacterized protein</fullName>
    </submittedName>
</protein>
<dbReference type="EMBL" id="UINC01216670">
    <property type="protein sequence ID" value="SVE42904.1"/>
    <property type="molecule type" value="Genomic_DNA"/>
</dbReference>
<name>A0A383DEZ1_9ZZZZ</name>
<dbReference type="InterPro" id="IPR051210">
    <property type="entry name" value="Ub_ligase/GEF_domain"/>
</dbReference>
<dbReference type="Pfam" id="PF00415">
    <property type="entry name" value="RCC1"/>
    <property type="match status" value="2"/>
</dbReference>
<reference evidence="2" key="1">
    <citation type="submission" date="2018-05" db="EMBL/GenBank/DDBJ databases">
        <authorList>
            <person name="Lanie J.A."/>
            <person name="Ng W.-L."/>
            <person name="Kazmierczak K.M."/>
            <person name="Andrzejewski T.M."/>
            <person name="Davidsen T.M."/>
            <person name="Wayne K.J."/>
            <person name="Tettelin H."/>
            <person name="Glass J.I."/>
            <person name="Rusch D."/>
            <person name="Podicherti R."/>
            <person name="Tsui H.-C.T."/>
            <person name="Winkler M.E."/>
        </authorList>
    </citation>
    <scope>NUCLEOTIDE SEQUENCE</scope>
</reference>
<organism evidence="2">
    <name type="scientific">marine metagenome</name>
    <dbReference type="NCBI Taxonomy" id="408172"/>
    <lineage>
        <taxon>unclassified sequences</taxon>
        <taxon>metagenomes</taxon>
        <taxon>ecological metagenomes</taxon>
    </lineage>
</organism>
<dbReference type="PANTHER" id="PTHR22870">
    <property type="entry name" value="REGULATOR OF CHROMOSOME CONDENSATION"/>
    <property type="match status" value="1"/>
</dbReference>
<dbReference type="PANTHER" id="PTHR22870:SF408">
    <property type="entry name" value="OS09G0560450 PROTEIN"/>
    <property type="match status" value="1"/>
</dbReference>
<sequence length="236" mass="24859">NPQTVQITENEGHDLVFTGIFAPAQISGTATSWGKAVGGAVVRIEGKDTLEVTVNSAGVFQVNSIRRGGTGAYTLSISNHTGVRFKETTLSQTLQSGANSSEFIGKPDGLVWESVSGGYMYSCAVATGGETYCWGNNEHGQLGDGTTTDRYEPRVVKGDHSWASVNSGFYHTCGLTTAGKAYCWGDNYAGKLGDGTSIDHYEPTLVSGGNTWASMSRPGSRHTCAVTTGGESYCWG</sequence>
<keyword evidence="1" id="KW-0677">Repeat</keyword>
<evidence type="ECO:0000256" key="1">
    <source>
        <dbReference type="ARBA" id="ARBA00022737"/>
    </source>
</evidence>
<dbReference type="SUPFAM" id="SSF50985">
    <property type="entry name" value="RCC1/BLIP-II"/>
    <property type="match status" value="1"/>
</dbReference>
<feature type="non-terminal residue" evidence="2">
    <location>
        <position position="1"/>
    </location>
</feature>
<proteinExistence type="predicted"/>
<evidence type="ECO:0000313" key="2">
    <source>
        <dbReference type="EMBL" id="SVE42904.1"/>
    </source>
</evidence>
<dbReference type="PROSITE" id="PS50012">
    <property type="entry name" value="RCC1_3"/>
    <property type="match status" value="2"/>
</dbReference>
<accession>A0A383DEZ1</accession>
<dbReference type="InterPro" id="IPR009091">
    <property type="entry name" value="RCC1/BLIP-II"/>
</dbReference>
<dbReference type="Gene3D" id="2.130.10.30">
    <property type="entry name" value="Regulator of chromosome condensation 1/beta-lactamase-inhibitor protein II"/>
    <property type="match status" value="1"/>
</dbReference>
<dbReference type="InterPro" id="IPR000408">
    <property type="entry name" value="Reg_chr_condens"/>
</dbReference>
<gene>
    <name evidence="2" type="ORF">METZ01_LOCUS495758</name>
</gene>
<feature type="non-terminal residue" evidence="2">
    <location>
        <position position="236"/>
    </location>
</feature>
<dbReference type="AlphaFoldDB" id="A0A383DEZ1"/>